<comment type="caution">
    <text evidence="1">The sequence shown here is derived from an EMBL/GenBank/DDBJ whole genome shotgun (WGS) entry which is preliminary data.</text>
</comment>
<dbReference type="AlphaFoldDB" id="A0A644WPR9"/>
<accession>A0A644WPR9</accession>
<name>A0A644WPR9_9ZZZZ</name>
<protein>
    <submittedName>
        <fullName evidence="1">Uncharacterized protein</fullName>
    </submittedName>
</protein>
<gene>
    <name evidence="1" type="ORF">SDC9_52170</name>
</gene>
<reference evidence="1" key="1">
    <citation type="submission" date="2019-08" db="EMBL/GenBank/DDBJ databases">
        <authorList>
            <person name="Kucharzyk K."/>
            <person name="Murdoch R.W."/>
            <person name="Higgins S."/>
            <person name="Loffler F."/>
        </authorList>
    </citation>
    <scope>NUCLEOTIDE SEQUENCE</scope>
</reference>
<dbReference type="EMBL" id="VSSQ01001173">
    <property type="protein sequence ID" value="MPM05875.1"/>
    <property type="molecule type" value="Genomic_DNA"/>
</dbReference>
<evidence type="ECO:0000313" key="1">
    <source>
        <dbReference type="EMBL" id="MPM05875.1"/>
    </source>
</evidence>
<sequence length="35" mass="4197">MIFSNNSEIRIFKYLGVRKIVLEGITNEKDTIYYK</sequence>
<organism evidence="1">
    <name type="scientific">bioreactor metagenome</name>
    <dbReference type="NCBI Taxonomy" id="1076179"/>
    <lineage>
        <taxon>unclassified sequences</taxon>
        <taxon>metagenomes</taxon>
        <taxon>ecological metagenomes</taxon>
    </lineage>
</organism>
<proteinExistence type="predicted"/>